<evidence type="ECO:0000259" key="2">
    <source>
        <dbReference type="Pfam" id="PF04990"/>
    </source>
</evidence>
<protein>
    <submittedName>
        <fullName evidence="3">Putative DNA-directed RNA polymerase II</fullName>
    </submittedName>
</protein>
<name>A0A098BX19_9APIC</name>
<dbReference type="EMBL" id="LN483001">
    <property type="protein sequence ID" value="CEA09990.1"/>
    <property type="molecule type" value="Genomic_DNA"/>
</dbReference>
<reference evidence="3" key="1">
    <citation type="submission" date="2014-08" db="EMBL/GenBank/DDBJ databases">
        <title>Phylogeny of haemosporidian blood parasites revealed by a multi-gene approach.</title>
        <authorList>
            <person name="Borner J."/>
            <person name="Pick C."/>
            <person name="Thiede J."/>
            <person name="Kolawole O.M."/>
            <person name="Kingsley M.T."/>
            <person name="Schulze J."/>
            <person name="Cottontail V."/>
            <person name="Wellinghausen N."/>
            <person name="Schmidt-Chanasit J."/>
            <person name="Bruchhaus I."/>
            <person name="Burmester T."/>
        </authorList>
    </citation>
    <scope>NUCLEOTIDE SEQUENCE</scope>
</reference>
<feature type="compositionally biased region" description="Basic and acidic residues" evidence="1">
    <location>
        <begin position="202"/>
        <end position="215"/>
    </location>
</feature>
<feature type="region of interest" description="Disordered" evidence="1">
    <location>
        <begin position="155"/>
        <end position="176"/>
    </location>
</feature>
<keyword evidence="3" id="KW-0240">DNA-directed RNA polymerase</keyword>
<dbReference type="GO" id="GO:0003899">
    <property type="term" value="F:DNA-directed RNA polymerase activity"/>
    <property type="evidence" value="ECO:0007669"/>
    <property type="project" value="InterPro"/>
</dbReference>
<sequence length="346" mass="39785">LRIKLTNIQVNEKKLTMKEIVYIIYTFFSRDELDIIYTDDNSEDLILRIRLKHLTGDDNSLNGDVTEENGIIDHDDGMENGYNNYDSTFGMKKSESEINFGENSINEMNGTMPMGREKDLVFKKDKNVNDIANEMSKGREDFPSNVTINRTLGDHMDRKNENKGKGAFSLDEEDDDNINELFGDNDEEENGDMTYGIGGKGIGDENRGGTNEDGRGGLNSRAMNGSVNTVTKNMFDDFDNYSRQEFDEDEKMRAFEEDEKNRFYKNNEGSRVDDGTAAMQNKMRNINRASVPREDTEDMFLRKLMEQCLATLKLRGIDNITKVYMREEPKIQYDTESGKFVRSSQW</sequence>
<accession>A0A098BX19</accession>
<dbReference type="InterPro" id="IPR007073">
    <property type="entry name" value="RNA_pol_Rpb1_7"/>
</dbReference>
<organism evidence="3">
    <name type="scientific">Parahaemoproteus sp. CP-2014</name>
    <dbReference type="NCBI Taxonomy" id="1539139"/>
    <lineage>
        <taxon>Eukaryota</taxon>
        <taxon>Sar</taxon>
        <taxon>Alveolata</taxon>
        <taxon>Apicomplexa</taxon>
        <taxon>Aconoidasida</taxon>
        <taxon>Haemosporida</taxon>
        <taxon>Haemoproteidae</taxon>
        <taxon>Parahaemoproteus</taxon>
    </lineage>
</organism>
<keyword evidence="3" id="KW-0804">Transcription</keyword>
<dbReference type="Pfam" id="PF04990">
    <property type="entry name" value="RNA_pol_Rpb1_7"/>
    <property type="match status" value="1"/>
</dbReference>
<dbReference type="Gene3D" id="3.30.1360.140">
    <property type="match status" value="1"/>
</dbReference>
<feature type="non-terminal residue" evidence="3">
    <location>
        <position position="1"/>
    </location>
</feature>
<dbReference type="InterPro" id="IPR038593">
    <property type="entry name" value="RNA_pol_Rpb1_7_sf"/>
</dbReference>
<dbReference type="GO" id="GO:0000428">
    <property type="term" value="C:DNA-directed RNA polymerase complex"/>
    <property type="evidence" value="ECO:0007669"/>
    <property type="project" value="UniProtKB-KW"/>
</dbReference>
<dbReference type="GO" id="GO:0006351">
    <property type="term" value="P:DNA-templated transcription"/>
    <property type="evidence" value="ECO:0007669"/>
    <property type="project" value="InterPro"/>
</dbReference>
<feature type="region of interest" description="Disordered" evidence="1">
    <location>
        <begin position="198"/>
        <end position="224"/>
    </location>
</feature>
<proteinExistence type="predicted"/>
<gene>
    <name evidence="3" type="primary">Rpb1</name>
</gene>
<dbReference type="GO" id="GO:0003677">
    <property type="term" value="F:DNA binding"/>
    <property type="evidence" value="ECO:0007669"/>
    <property type="project" value="InterPro"/>
</dbReference>
<evidence type="ECO:0000313" key="3">
    <source>
        <dbReference type="EMBL" id="CEA09990.1"/>
    </source>
</evidence>
<feature type="compositionally biased region" description="Basic and acidic residues" evidence="1">
    <location>
        <begin position="155"/>
        <end position="164"/>
    </location>
</feature>
<dbReference type="AlphaFoldDB" id="A0A098BX19"/>
<feature type="non-terminal residue" evidence="3">
    <location>
        <position position="346"/>
    </location>
</feature>
<evidence type="ECO:0000256" key="1">
    <source>
        <dbReference type="SAM" id="MobiDB-lite"/>
    </source>
</evidence>
<feature type="domain" description="RNA polymerase Rpb1" evidence="2">
    <location>
        <begin position="1"/>
        <end position="59"/>
    </location>
</feature>